<dbReference type="InterPro" id="IPR047057">
    <property type="entry name" value="MerR_fam"/>
</dbReference>
<feature type="domain" description="HTH merR-type" evidence="2">
    <location>
        <begin position="1"/>
        <end position="68"/>
    </location>
</feature>
<evidence type="ECO:0000256" key="1">
    <source>
        <dbReference type="ARBA" id="ARBA00023125"/>
    </source>
</evidence>
<proteinExistence type="predicted"/>
<keyword evidence="4" id="KW-1185">Reference proteome</keyword>
<dbReference type="CDD" id="cd00592">
    <property type="entry name" value="HTH_MerR-like"/>
    <property type="match status" value="1"/>
</dbReference>
<comment type="caution">
    <text evidence="3">The sequence shown here is derived from an EMBL/GenBank/DDBJ whole genome shotgun (WGS) entry which is preliminary data.</text>
</comment>
<dbReference type="PANTHER" id="PTHR30204:SF97">
    <property type="entry name" value="MERR FAMILY REGULATORY PROTEIN"/>
    <property type="match status" value="1"/>
</dbReference>
<dbReference type="RefSeq" id="WP_266130375.1">
    <property type="nucleotide sequence ID" value="NZ_JAPKMY010000004.1"/>
</dbReference>
<dbReference type="SMART" id="SM00422">
    <property type="entry name" value="HTH_MERR"/>
    <property type="match status" value="1"/>
</dbReference>
<dbReference type="InterPro" id="IPR009061">
    <property type="entry name" value="DNA-bd_dom_put_sf"/>
</dbReference>
<dbReference type="PANTHER" id="PTHR30204">
    <property type="entry name" value="REDOX-CYCLING DRUG-SENSING TRANSCRIPTIONAL ACTIVATOR SOXR"/>
    <property type="match status" value="1"/>
</dbReference>
<evidence type="ECO:0000313" key="4">
    <source>
        <dbReference type="Proteomes" id="UP001146019"/>
    </source>
</evidence>
<dbReference type="AlphaFoldDB" id="A0A9X3DTD0"/>
<organism evidence="3 4">
    <name type="scientific">Acinetobacter nematophilus</name>
    <dbReference type="NCBI Taxonomy" id="2994642"/>
    <lineage>
        <taxon>Bacteria</taxon>
        <taxon>Pseudomonadati</taxon>
        <taxon>Pseudomonadota</taxon>
        <taxon>Gammaproteobacteria</taxon>
        <taxon>Moraxellales</taxon>
        <taxon>Moraxellaceae</taxon>
        <taxon>Acinetobacter</taxon>
    </lineage>
</organism>
<dbReference type="PROSITE" id="PS50937">
    <property type="entry name" value="HTH_MERR_2"/>
    <property type="match status" value="1"/>
</dbReference>
<dbReference type="Proteomes" id="UP001146019">
    <property type="component" value="Unassembled WGS sequence"/>
</dbReference>
<reference evidence="3" key="1">
    <citation type="submission" date="2022-11" db="EMBL/GenBank/DDBJ databases">
        <title>Biodiversity and phylogenetic relationships of bacteria.</title>
        <authorList>
            <person name="Machado R.A.R."/>
            <person name="Bhat A."/>
            <person name="Loulou A."/>
            <person name="Kallel S."/>
        </authorList>
    </citation>
    <scope>NUCLEOTIDE SEQUENCE</scope>
    <source>
        <strain evidence="3">A-IN1</strain>
    </source>
</reference>
<gene>
    <name evidence="3" type="ORF">OSH00_10390</name>
</gene>
<dbReference type="EMBL" id="JAPKMY010000004">
    <property type="protein sequence ID" value="MCX5468154.1"/>
    <property type="molecule type" value="Genomic_DNA"/>
</dbReference>
<protein>
    <submittedName>
        <fullName evidence="3">MerR family transcriptional regulator</fullName>
    </submittedName>
</protein>
<dbReference type="SUPFAM" id="SSF46955">
    <property type="entry name" value="Putative DNA-binding domain"/>
    <property type="match status" value="1"/>
</dbReference>
<dbReference type="Pfam" id="PF13411">
    <property type="entry name" value="MerR_1"/>
    <property type="match status" value="1"/>
</dbReference>
<sequence length="157" mass="18556">MNISQFSKKHGVSPDTLRFYEELKILVPDRLKNGYRNYQEHHEQQIKYIIALKSIGFSLIEIKHILELSQQPASENCNILSNQLIDEKQALIHQQIQLLEYGKNTLDHLKQYIKENTFIQNQPKIEQMIENLYQLTKQAKVQKHLHVNNIEPSIKIK</sequence>
<dbReference type="InterPro" id="IPR000551">
    <property type="entry name" value="MerR-type_HTH_dom"/>
</dbReference>
<dbReference type="GO" id="GO:0003700">
    <property type="term" value="F:DNA-binding transcription factor activity"/>
    <property type="evidence" value="ECO:0007669"/>
    <property type="project" value="InterPro"/>
</dbReference>
<dbReference type="Gene3D" id="1.10.1660.10">
    <property type="match status" value="1"/>
</dbReference>
<evidence type="ECO:0000313" key="3">
    <source>
        <dbReference type="EMBL" id="MCX5468154.1"/>
    </source>
</evidence>
<evidence type="ECO:0000259" key="2">
    <source>
        <dbReference type="PROSITE" id="PS50937"/>
    </source>
</evidence>
<keyword evidence="1" id="KW-0238">DNA-binding</keyword>
<dbReference type="GO" id="GO:0003677">
    <property type="term" value="F:DNA binding"/>
    <property type="evidence" value="ECO:0007669"/>
    <property type="project" value="UniProtKB-KW"/>
</dbReference>
<accession>A0A9X3DTD0</accession>
<name>A0A9X3DTD0_9GAMM</name>